<dbReference type="Gene3D" id="3.30.700.10">
    <property type="entry name" value="Glycoprotein, Type 4 Pilin"/>
    <property type="match status" value="1"/>
</dbReference>
<keyword evidence="3" id="KW-1185">Reference proteome</keyword>
<dbReference type="InterPro" id="IPR012902">
    <property type="entry name" value="N_methyl_site"/>
</dbReference>
<comment type="caution">
    <text evidence="2">The sequence shown here is derived from an EMBL/GenBank/DDBJ whole genome shotgun (WGS) entry which is preliminary data.</text>
</comment>
<keyword evidence="1" id="KW-1133">Transmembrane helix</keyword>
<proteinExistence type="predicted"/>
<sequence>MGRRGFTLIELLVVMALIVSVAAVALMVVPAALERDRTVDAVNQIQNMLQIAQARAMRDGRPHGVRLILDSTQPNLLFATSLQYIEVPPLLLPNPDPTLLPSAPYIRFLYSYDNSGAIVNRRCQLVNVPTALLTFSPQQRLLLVLPVLGTWNDIISVTPVGSNVLELGLRHYPDEVLGAAGLPSGTAATDVEIYRTYHFGILRAPQPLLGEPIVRLPSRTCIDLSPGLSIPDASSLPAGTDYDLIFIPSGQLSPYGANRGAGHVFLWVRDPNKPEGSGQMAPGNYGGVTTPAFLDALRRGGEQMIVAIKASSGAIGAAPVYWPDSTSTDLHKFAREAIQNQ</sequence>
<dbReference type="NCBIfam" id="TIGR02532">
    <property type="entry name" value="IV_pilin_GFxxxE"/>
    <property type="match status" value="1"/>
</dbReference>
<dbReference type="EMBL" id="JACEFB010000003">
    <property type="protein sequence ID" value="MBA2225969.1"/>
    <property type="molecule type" value="Genomic_DNA"/>
</dbReference>
<evidence type="ECO:0000256" key="1">
    <source>
        <dbReference type="SAM" id="Phobius"/>
    </source>
</evidence>
<keyword evidence="1" id="KW-0812">Transmembrane</keyword>
<name>A0A7V9ABI0_9BACT</name>
<feature type="transmembrane region" description="Helical" evidence="1">
    <location>
        <begin position="12"/>
        <end position="33"/>
    </location>
</feature>
<dbReference type="Pfam" id="PF07963">
    <property type="entry name" value="N_methyl"/>
    <property type="match status" value="1"/>
</dbReference>
<dbReference type="PROSITE" id="PS00409">
    <property type="entry name" value="PROKAR_NTER_METHYL"/>
    <property type="match status" value="1"/>
</dbReference>
<gene>
    <name evidence="2" type="ORF">H0921_07325</name>
</gene>
<dbReference type="Proteomes" id="UP000542342">
    <property type="component" value="Unassembled WGS sequence"/>
</dbReference>
<evidence type="ECO:0000313" key="2">
    <source>
        <dbReference type="EMBL" id="MBA2225969.1"/>
    </source>
</evidence>
<protein>
    <submittedName>
        <fullName evidence="2">Prepilin-type N-terminal cleavage/methylation domain-containing protein</fullName>
    </submittedName>
</protein>
<organism evidence="2 3">
    <name type="scientific">Thermogemmata fonticola</name>
    <dbReference type="NCBI Taxonomy" id="2755323"/>
    <lineage>
        <taxon>Bacteria</taxon>
        <taxon>Pseudomonadati</taxon>
        <taxon>Planctomycetota</taxon>
        <taxon>Planctomycetia</taxon>
        <taxon>Gemmatales</taxon>
        <taxon>Gemmataceae</taxon>
        <taxon>Thermogemmata</taxon>
    </lineage>
</organism>
<evidence type="ECO:0000313" key="3">
    <source>
        <dbReference type="Proteomes" id="UP000542342"/>
    </source>
</evidence>
<dbReference type="AlphaFoldDB" id="A0A7V9ABI0"/>
<reference evidence="2 3" key="1">
    <citation type="submission" date="2020-07" db="EMBL/GenBank/DDBJ databases">
        <title>Thermogemmata thermophila gen. nov., sp. nov., a novel moderate thermophilic planctomycete from a Kamchatka hot spring.</title>
        <authorList>
            <person name="Elcheninov A.G."/>
            <person name="Podosokorskaya O.A."/>
            <person name="Kovaleva O.L."/>
            <person name="Novikov A."/>
            <person name="Bonch-Osmolovskaya E.A."/>
            <person name="Toshchakov S.V."/>
            <person name="Kublanov I.V."/>
        </authorList>
    </citation>
    <scope>NUCLEOTIDE SEQUENCE [LARGE SCALE GENOMIC DNA]</scope>
    <source>
        <strain evidence="2 3">2918</strain>
    </source>
</reference>
<dbReference type="InterPro" id="IPR045584">
    <property type="entry name" value="Pilin-like"/>
</dbReference>
<dbReference type="SUPFAM" id="SSF54523">
    <property type="entry name" value="Pili subunits"/>
    <property type="match status" value="1"/>
</dbReference>
<keyword evidence="1" id="KW-0472">Membrane</keyword>
<accession>A0A7V9ABI0</accession>